<accession>A0A0N5AKK1</accession>
<sequence length="90" mass="9307">MCCYKYTTTLNIAENLPSVTHLSLVEYLSAGAGAGTGAGAGAGAAGVAAATWPYTCSSTVDVLQSTVHIFEFVLLARLLIQKMVHVSVLC</sequence>
<name>A0A0N5AKK1_9BILA</name>
<keyword evidence="1" id="KW-1185">Reference proteome</keyword>
<organism evidence="1 2">
    <name type="scientific">Syphacia muris</name>
    <dbReference type="NCBI Taxonomy" id="451379"/>
    <lineage>
        <taxon>Eukaryota</taxon>
        <taxon>Metazoa</taxon>
        <taxon>Ecdysozoa</taxon>
        <taxon>Nematoda</taxon>
        <taxon>Chromadorea</taxon>
        <taxon>Rhabditida</taxon>
        <taxon>Spirurina</taxon>
        <taxon>Oxyuridomorpha</taxon>
        <taxon>Oxyuroidea</taxon>
        <taxon>Oxyuridae</taxon>
        <taxon>Syphacia</taxon>
    </lineage>
</organism>
<evidence type="ECO:0000313" key="2">
    <source>
        <dbReference type="WBParaSite" id="SMUV_0000502601-mRNA-1"/>
    </source>
</evidence>
<proteinExistence type="predicted"/>
<dbReference type="Proteomes" id="UP000046393">
    <property type="component" value="Unplaced"/>
</dbReference>
<dbReference type="AlphaFoldDB" id="A0A0N5AKK1"/>
<dbReference type="WBParaSite" id="SMUV_0000502601-mRNA-1">
    <property type="protein sequence ID" value="SMUV_0000502601-mRNA-1"/>
    <property type="gene ID" value="SMUV_0000502601"/>
</dbReference>
<reference evidence="2" key="1">
    <citation type="submission" date="2017-02" db="UniProtKB">
        <authorList>
            <consortium name="WormBaseParasite"/>
        </authorList>
    </citation>
    <scope>IDENTIFICATION</scope>
</reference>
<protein>
    <submittedName>
        <fullName evidence="2">Uncharacterized protein</fullName>
    </submittedName>
</protein>
<evidence type="ECO:0000313" key="1">
    <source>
        <dbReference type="Proteomes" id="UP000046393"/>
    </source>
</evidence>